<dbReference type="Gene3D" id="3.40.30.10">
    <property type="entry name" value="Glutaredoxin"/>
    <property type="match status" value="1"/>
</dbReference>
<evidence type="ECO:0000313" key="9">
    <source>
        <dbReference type="Proteomes" id="UP001314263"/>
    </source>
</evidence>
<evidence type="ECO:0000256" key="7">
    <source>
        <dbReference type="ARBA" id="ARBA00032129"/>
    </source>
</evidence>
<dbReference type="PANTHER" id="PTHR28630">
    <property type="match status" value="1"/>
</dbReference>
<gene>
    <name evidence="8" type="ORF">CVIRNUC_001987</name>
</gene>
<keyword evidence="9" id="KW-1185">Reference proteome</keyword>
<comment type="subcellular location">
    <subcellularLocation>
        <location evidence="1">Cytoplasm</location>
    </subcellularLocation>
</comment>
<dbReference type="Pfam" id="PF13911">
    <property type="entry name" value="AhpC-TSA_2"/>
    <property type="match status" value="1"/>
</dbReference>
<dbReference type="EMBL" id="CAUYUE010000003">
    <property type="protein sequence ID" value="CAK0750387.1"/>
    <property type="molecule type" value="Genomic_DNA"/>
</dbReference>
<comment type="similarity">
    <text evidence="4">Belongs to the peroxiredoxin-like PRXL2 family. PRXL2A subfamily.</text>
</comment>
<proteinExistence type="inferred from homology"/>
<accession>A0AAV1HUP3</accession>
<dbReference type="Proteomes" id="UP001314263">
    <property type="component" value="Unassembled WGS sequence"/>
</dbReference>
<dbReference type="SUPFAM" id="SSF52833">
    <property type="entry name" value="Thioredoxin-like"/>
    <property type="match status" value="1"/>
</dbReference>
<organism evidence="8 9">
    <name type="scientific">Coccomyxa viridis</name>
    <dbReference type="NCBI Taxonomy" id="1274662"/>
    <lineage>
        <taxon>Eukaryota</taxon>
        <taxon>Viridiplantae</taxon>
        <taxon>Chlorophyta</taxon>
        <taxon>core chlorophytes</taxon>
        <taxon>Trebouxiophyceae</taxon>
        <taxon>Trebouxiophyceae incertae sedis</taxon>
        <taxon>Coccomyxaceae</taxon>
        <taxon>Coccomyxa</taxon>
    </lineage>
</organism>
<dbReference type="AlphaFoldDB" id="A0AAV1HUP3"/>
<evidence type="ECO:0000313" key="8">
    <source>
        <dbReference type="EMBL" id="CAK0750387.1"/>
    </source>
</evidence>
<evidence type="ECO:0000256" key="4">
    <source>
        <dbReference type="ARBA" id="ARBA00023787"/>
    </source>
</evidence>
<dbReference type="InterPro" id="IPR036249">
    <property type="entry name" value="Thioredoxin-like_sf"/>
</dbReference>
<reference evidence="8 9" key="1">
    <citation type="submission" date="2023-10" db="EMBL/GenBank/DDBJ databases">
        <authorList>
            <person name="Maclean D."/>
            <person name="Macfadyen A."/>
        </authorList>
    </citation>
    <scope>NUCLEOTIDE SEQUENCE [LARGE SCALE GENOMIC DNA]</scope>
</reference>
<evidence type="ECO:0000256" key="2">
    <source>
        <dbReference type="ARBA" id="ARBA00022490"/>
    </source>
</evidence>
<evidence type="ECO:0000256" key="6">
    <source>
        <dbReference type="ARBA" id="ARBA00032058"/>
    </source>
</evidence>
<dbReference type="InterPro" id="IPR032801">
    <property type="entry name" value="PXL2A/B/C"/>
</dbReference>
<protein>
    <recommendedName>
        <fullName evidence="5">Peroxiredoxin-like 2A</fullName>
    </recommendedName>
    <alternativeName>
        <fullName evidence="7">Peroxiredoxin-like 2 activated in M-CSF stimulated monocytes</fullName>
    </alternativeName>
    <alternativeName>
        <fullName evidence="6">Redox-regulatory protein FAM213A</fullName>
    </alternativeName>
</protein>
<comment type="caution">
    <text evidence="8">The sequence shown here is derived from an EMBL/GenBank/DDBJ whole genome shotgun (WGS) entry which is preliminary data.</text>
</comment>
<dbReference type="PANTHER" id="PTHR28630:SF31">
    <property type="entry name" value="PEROXIREDOXIN-LIKE 2A"/>
    <property type="match status" value="1"/>
</dbReference>
<keyword evidence="2" id="KW-0963">Cytoplasm</keyword>
<name>A0AAV1HUP3_9CHLO</name>
<keyword evidence="3" id="KW-0676">Redox-active center</keyword>
<evidence type="ECO:0000256" key="1">
    <source>
        <dbReference type="ARBA" id="ARBA00004496"/>
    </source>
</evidence>
<dbReference type="CDD" id="cd02970">
    <property type="entry name" value="PRX_like2"/>
    <property type="match status" value="1"/>
</dbReference>
<evidence type="ECO:0000256" key="5">
    <source>
        <dbReference type="ARBA" id="ARBA00023849"/>
    </source>
</evidence>
<dbReference type="GO" id="GO:0005737">
    <property type="term" value="C:cytoplasm"/>
    <property type="evidence" value="ECO:0007669"/>
    <property type="project" value="UniProtKB-SubCell"/>
</dbReference>
<evidence type="ECO:0000256" key="3">
    <source>
        <dbReference type="ARBA" id="ARBA00023284"/>
    </source>
</evidence>
<sequence length="197" mass="21823">MSVITPPPLASVQGAELEDLTGKQSSIKSDDLWKDQAVLVLVLRRPGCVLCRGEAKSLWGKKAQFEELGVRMVCLVHEAIPDEIKAFWPEYWGGELYLDTDKQLYKALGGGKLRRGSLMWFLNPWSVIWKHGKWAKEECGIKESNLKGDGLTMGGLMVIKQGAGGPSFAYAEERFGDHAEIDEVLKACQTAAQPSRM</sequence>